<dbReference type="EMBL" id="CAVMJV010000001">
    <property type="protein sequence ID" value="CAK5011790.1"/>
    <property type="molecule type" value="Genomic_DNA"/>
</dbReference>
<sequence length="237" mass="25772">MIYNKIINSWIILFLIFVDIFISVYGADVTPAQALKFVNSKMTKSNQVNKKPHINTMSKKTVNVYQVKTGIYAYASGLAVDTDGSDPDDDPDHQDETKWKDSDGESIGAHRVPYYVLGDTCPEETKPCPYFFYKEHNIAGLQFALFFFKGKAIGAVFGDTQGDSETDTSSNDSRELGEASVKTAQLLGINSSGTNGGVDSGVTVVIFSGSSWVVKGTNDNLSSKAQALVKKALNLLK</sequence>
<evidence type="ECO:0000313" key="1">
    <source>
        <dbReference type="EMBL" id="CAK5011790.1"/>
    </source>
</evidence>
<reference evidence="1" key="1">
    <citation type="submission" date="2023-11" db="EMBL/GenBank/DDBJ databases">
        <authorList>
            <person name="Poullet M."/>
        </authorList>
    </citation>
    <scope>NUCLEOTIDE SEQUENCE</scope>
    <source>
        <strain evidence="1">E1834</strain>
    </source>
</reference>
<proteinExistence type="predicted"/>
<name>A0ACB0XPX8_MELEN</name>
<evidence type="ECO:0000313" key="2">
    <source>
        <dbReference type="Proteomes" id="UP001497535"/>
    </source>
</evidence>
<protein>
    <submittedName>
        <fullName evidence="1">Uncharacterized protein</fullName>
    </submittedName>
</protein>
<gene>
    <name evidence="1" type="ORF">MENTE1834_LOCUS2017</name>
</gene>
<comment type="caution">
    <text evidence="1">The sequence shown here is derived from an EMBL/GenBank/DDBJ whole genome shotgun (WGS) entry which is preliminary data.</text>
</comment>
<dbReference type="Proteomes" id="UP001497535">
    <property type="component" value="Unassembled WGS sequence"/>
</dbReference>
<organism evidence="1 2">
    <name type="scientific">Meloidogyne enterolobii</name>
    <name type="common">Root-knot nematode worm</name>
    <name type="synonym">Meloidogyne mayaguensis</name>
    <dbReference type="NCBI Taxonomy" id="390850"/>
    <lineage>
        <taxon>Eukaryota</taxon>
        <taxon>Metazoa</taxon>
        <taxon>Ecdysozoa</taxon>
        <taxon>Nematoda</taxon>
        <taxon>Chromadorea</taxon>
        <taxon>Rhabditida</taxon>
        <taxon>Tylenchina</taxon>
        <taxon>Tylenchomorpha</taxon>
        <taxon>Tylenchoidea</taxon>
        <taxon>Meloidogynidae</taxon>
        <taxon>Meloidogyninae</taxon>
        <taxon>Meloidogyne</taxon>
    </lineage>
</organism>
<accession>A0ACB0XPX8</accession>
<keyword evidence="2" id="KW-1185">Reference proteome</keyword>